<dbReference type="GO" id="GO:0008360">
    <property type="term" value="P:regulation of cell shape"/>
    <property type="evidence" value="ECO:0007669"/>
    <property type="project" value="UniProtKB-KW"/>
</dbReference>
<evidence type="ECO:0000256" key="1">
    <source>
        <dbReference type="ARBA" id="ARBA00004651"/>
    </source>
</evidence>
<evidence type="ECO:0000313" key="10">
    <source>
        <dbReference type="Proteomes" id="UP000231581"/>
    </source>
</evidence>
<dbReference type="GO" id="GO:0009252">
    <property type="term" value="P:peptidoglycan biosynthetic process"/>
    <property type="evidence" value="ECO:0007669"/>
    <property type="project" value="UniProtKB-KW"/>
</dbReference>
<feature type="transmembrane region" description="Helical" evidence="8">
    <location>
        <begin position="168"/>
        <end position="189"/>
    </location>
</feature>
<evidence type="ECO:0000256" key="6">
    <source>
        <dbReference type="ARBA" id="ARBA00022989"/>
    </source>
</evidence>
<protein>
    <submittedName>
        <fullName evidence="9">Lipid II flippase MurJ</fullName>
    </submittedName>
</protein>
<evidence type="ECO:0000256" key="3">
    <source>
        <dbReference type="ARBA" id="ARBA00022692"/>
    </source>
</evidence>
<feature type="transmembrane region" description="Helical" evidence="8">
    <location>
        <begin position="195"/>
        <end position="218"/>
    </location>
</feature>
<feature type="transmembrane region" description="Helical" evidence="8">
    <location>
        <begin position="15"/>
        <end position="33"/>
    </location>
</feature>
<sequence>MFRFFARLWQGETDGLTAAAFIVGTASLASRLVGIFRDRMLASTFGAGNLLDSYYAAFRLPDTLYNLIILGALSAGFIPVFSAWLETKSREDAMHLAEQVLSVVGATMAVACAFLFFFAPILVPIIAPGFEGEKLQTTIALTRIMVLSPLFLGMSAVMGGVLQSTRRFFAFAVAPVLYNLSIISGIYFLSPSIGIYGAAFGVVLGAFLHFIAQTSVAFRLGIRRLPRPSLSDPGVRKILRLMAPRALGLAITQINLAVLL</sequence>
<feature type="non-terminal residue" evidence="9">
    <location>
        <position position="260"/>
    </location>
</feature>
<dbReference type="InterPro" id="IPR051050">
    <property type="entry name" value="Lipid_II_flippase_MurJ/MviN"/>
</dbReference>
<organism evidence="9 10">
    <name type="scientific">Candidatus Uhrbacteria bacterium CG22_combo_CG10-13_8_21_14_all_47_17</name>
    <dbReference type="NCBI Taxonomy" id="1975041"/>
    <lineage>
        <taxon>Bacteria</taxon>
        <taxon>Candidatus Uhriibacteriota</taxon>
    </lineage>
</organism>
<keyword evidence="7 8" id="KW-0472">Membrane</keyword>
<dbReference type="PANTHER" id="PTHR47019">
    <property type="entry name" value="LIPID II FLIPPASE MURJ"/>
    <property type="match status" value="1"/>
</dbReference>
<comment type="subcellular location">
    <subcellularLocation>
        <location evidence="1">Cell membrane</location>
        <topology evidence="1">Multi-pass membrane protein</topology>
    </subcellularLocation>
</comment>
<keyword evidence="6 8" id="KW-1133">Transmembrane helix</keyword>
<dbReference type="EMBL" id="PCSZ01000056">
    <property type="protein sequence ID" value="PIP60509.1"/>
    <property type="molecule type" value="Genomic_DNA"/>
</dbReference>
<reference evidence="9 10" key="1">
    <citation type="submission" date="2017-09" db="EMBL/GenBank/DDBJ databases">
        <title>Depth-based differentiation of microbial function through sediment-hosted aquifers and enrichment of novel symbionts in the deep terrestrial subsurface.</title>
        <authorList>
            <person name="Probst A.J."/>
            <person name="Ladd B."/>
            <person name="Jarett J.K."/>
            <person name="Geller-Mcgrath D.E."/>
            <person name="Sieber C.M."/>
            <person name="Emerson J.B."/>
            <person name="Anantharaman K."/>
            <person name="Thomas B.C."/>
            <person name="Malmstrom R."/>
            <person name="Stieglmeier M."/>
            <person name="Klingl A."/>
            <person name="Woyke T."/>
            <person name="Ryan C.M."/>
            <person name="Banfield J.F."/>
        </authorList>
    </citation>
    <scope>NUCLEOTIDE SEQUENCE [LARGE SCALE GENOMIC DNA]</scope>
    <source>
        <strain evidence="9">CG22_combo_CG10-13_8_21_14_all_47_17</strain>
    </source>
</reference>
<accession>A0A2H0BSJ7</accession>
<dbReference type="InterPro" id="IPR004268">
    <property type="entry name" value="MurJ"/>
</dbReference>
<dbReference type="Pfam" id="PF03023">
    <property type="entry name" value="MurJ"/>
    <property type="match status" value="1"/>
</dbReference>
<dbReference type="PRINTS" id="PR01806">
    <property type="entry name" value="VIRFACTRMVIN"/>
</dbReference>
<evidence type="ECO:0000313" key="9">
    <source>
        <dbReference type="EMBL" id="PIP60509.1"/>
    </source>
</evidence>
<evidence type="ECO:0000256" key="8">
    <source>
        <dbReference type="SAM" id="Phobius"/>
    </source>
</evidence>
<dbReference type="Proteomes" id="UP000231581">
    <property type="component" value="Unassembled WGS sequence"/>
</dbReference>
<evidence type="ECO:0000256" key="7">
    <source>
        <dbReference type="ARBA" id="ARBA00023136"/>
    </source>
</evidence>
<dbReference type="GO" id="GO:0005886">
    <property type="term" value="C:plasma membrane"/>
    <property type="evidence" value="ECO:0007669"/>
    <property type="project" value="UniProtKB-SubCell"/>
</dbReference>
<keyword evidence="2" id="KW-1003">Cell membrane</keyword>
<evidence type="ECO:0000256" key="5">
    <source>
        <dbReference type="ARBA" id="ARBA00022984"/>
    </source>
</evidence>
<evidence type="ECO:0000256" key="2">
    <source>
        <dbReference type="ARBA" id="ARBA00022475"/>
    </source>
</evidence>
<dbReference type="GO" id="GO:0015648">
    <property type="term" value="F:lipid-linked peptidoglycan transporter activity"/>
    <property type="evidence" value="ECO:0007669"/>
    <property type="project" value="TreeGrafter"/>
</dbReference>
<proteinExistence type="predicted"/>
<feature type="transmembrane region" description="Helical" evidence="8">
    <location>
        <begin position="139"/>
        <end position="161"/>
    </location>
</feature>
<keyword evidence="4" id="KW-0133">Cell shape</keyword>
<gene>
    <name evidence="9" type="ORF">COX00_02785</name>
</gene>
<dbReference type="GO" id="GO:0034204">
    <property type="term" value="P:lipid translocation"/>
    <property type="evidence" value="ECO:0007669"/>
    <property type="project" value="TreeGrafter"/>
</dbReference>
<keyword evidence="3 8" id="KW-0812">Transmembrane</keyword>
<dbReference type="AlphaFoldDB" id="A0A2H0BSJ7"/>
<dbReference type="PANTHER" id="PTHR47019:SF1">
    <property type="entry name" value="LIPID II FLIPPASE MURJ"/>
    <property type="match status" value="1"/>
</dbReference>
<evidence type="ECO:0000256" key="4">
    <source>
        <dbReference type="ARBA" id="ARBA00022960"/>
    </source>
</evidence>
<feature type="transmembrane region" description="Helical" evidence="8">
    <location>
        <begin position="106"/>
        <end position="127"/>
    </location>
</feature>
<feature type="transmembrane region" description="Helical" evidence="8">
    <location>
        <begin position="64"/>
        <end position="85"/>
    </location>
</feature>
<comment type="caution">
    <text evidence="9">The sequence shown here is derived from an EMBL/GenBank/DDBJ whole genome shotgun (WGS) entry which is preliminary data.</text>
</comment>
<name>A0A2H0BSJ7_9BACT</name>
<keyword evidence="5" id="KW-0573">Peptidoglycan synthesis</keyword>